<evidence type="ECO:0000256" key="1">
    <source>
        <dbReference type="HAMAP-Rule" id="MF_00676"/>
    </source>
</evidence>
<name>A0A231UYE6_9HYPH</name>
<protein>
    <recommendedName>
        <fullName evidence="1">UPF0260 protein B7H23_10300</fullName>
    </recommendedName>
</protein>
<dbReference type="AlphaFoldDB" id="A0A231UYE6"/>
<dbReference type="PIRSF" id="PIRSF006173">
    <property type="entry name" value="UCP006173"/>
    <property type="match status" value="1"/>
</dbReference>
<dbReference type="NCBIfam" id="NF003507">
    <property type="entry name" value="PRK05170.2-5"/>
    <property type="match status" value="1"/>
</dbReference>
<dbReference type="EMBL" id="NBYO01000002">
    <property type="protein sequence ID" value="OXT00912.1"/>
    <property type="molecule type" value="Genomic_DNA"/>
</dbReference>
<gene>
    <name evidence="2" type="ORF">B7H23_10300</name>
</gene>
<accession>A0A231UYE6</accession>
<dbReference type="InterPro" id="IPR008228">
    <property type="entry name" value="UCP006173"/>
</dbReference>
<organism evidence="2 3">
    <name type="scientific">Notoacmeibacter marinus</name>
    <dbReference type="NCBI Taxonomy" id="1876515"/>
    <lineage>
        <taxon>Bacteria</taxon>
        <taxon>Pseudomonadati</taxon>
        <taxon>Pseudomonadota</taxon>
        <taxon>Alphaproteobacteria</taxon>
        <taxon>Hyphomicrobiales</taxon>
        <taxon>Notoacmeibacteraceae</taxon>
        <taxon>Notoacmeibacter</taxon>
    </lineage>
</organism>
<comment type="caution">
    <text evidence="2">The sequence shown here is derived from an EMBL/GenBank/DDBJ whole genome shotgun (WGS) entry which is preliminary data.</text>
</comment>
<keyword evidence="3" id="KW-1185">Reference proteome</keyword>
<dbReference type="RefSeq" id="WP_094077727.1">
    <property type="nucleotide sequence ID" value="NZ_NBYO01000002.1"/>
</dbReference>
<evidence type="ECO:0000313" key="2">
    <source>
        <dbReference type="EMBL" id="OXT00912.1"/>
    </source>
</evidence>
<evidence type="ECO:0000313" key="3">
    <source>
        <dbReference type="Proteomes" id="UP000215405"/>
    </source>
</evidence>
<dbReference type="InterPro" id="IPR005358">
    <property type="entry name" value="Puta_zinc/iron-chelating_dom"/>
</dbReference>
<dbReference type="NCBIfam" id="NF003501">
    <property type="entry name" value="PRK05170.1-5"/>
    <property type="match status" value="1"/>
</dbReference>
<sequence length="152" mass="17324">MKKQDSTPFWVAKPLEDLTPDEWESLCDGCGKCCLAKLEDEDSGDIYWTSVGCRLFDARACRCKDYDNRLSLVPDCVDLTPEQVRALPWLPSSCAYRLVAEGKALPSWHHLVCGDRERIHERGESVRGRVRASETELGKPEDYFPFVLDEEP</sequence>
<dbReference type="PANTHER" id="PTHR37421:SF1">
    <property type="entry name" value="UPF0260 PROTEIN YCGN"/>
    <property type="match status" value="1"/>
</dbReference>
<proteinExistence type="inferred from homology"/>
<comment type="similarity">
    <text evidence="1">Belongs to the UPF0260 family.</text>
</comment>
<dbReference type="HAMAP" id="MF_00676">
    <property type="entry name" value="UPF0260"/>
    <property type="match status" value="1"/>
</dbReference>
<reference evidence="3" key="1">
    <citation type="journal article" date="2017" name="Int. J. Syst. Evol. Microbiol.">
        <title>Notoacmeibacter marinus gen. nov., sp. nov., isolated from the gut of a limpet and proposal of Notoacmeibacteraceae fam. nov. in the order Rhizobiales of the class Alphaproteobacteria.</title>
        <authorList>
            <person name="Huang Z."/>
            <person name="Guo F."/>
            <person name="Lai Q."/>
        </authorList>
    </citation>
    <scope>NUCLEOTIDE SEQUENCE [LARGE SCALE GENOMIC DNA]</scope>
    <source>
        <strain evidence="3">XMTR2A4</strain>
    </source>
</reference>
<dbReference type="PANTHER" id="PTHR37421">
    <property type="entry name" value="UPF0260 PROTEIN YCGN"/>
    <property type="match status" value="1"/>
</dbReference>
<dbReference type="Pfam" id="PF03692">
    <property type="entry name" value="CxxCxxCC"/>
    <property type="match status" value="1"/>
</dbReference>
<dbReference type="Proteomes" id="UP000215405">
    <property type="component" value="Unassembled WGS sequence"/>
</dbReference>